<dbReference type="PANTHER" id="PTHR43806">
    <property type="entry name" value="PEPTIDASE S8"/>
    <property type="match status" value="1"/>
</dbReference>
<comment type="similarity">
    <text evidence="1 5">Belongs to the peptidase S8 family.</text>
</comment>
<dbReference type="AlphaFoldDB" id="A0A1M6FMR8"/>
<dbReference type="PROSITE" id="PS00136">
    <property type="entry name" value="SUBTILASE_ASP"/>
    <property type="match status" value="1"/>
</dbReference>
<feature type="active site" description="Charge relay system" evidence="5">
    <location>
        <position position="152"/>
    </location>
</feature>
<feature type="active site" description="Charge relay system" evidence="5">
    <location>
        <position position="342"/>
    </location>
</feature>
<dbReference type="EMBL" id="FQZO01000002">
    <property type="protein sequence ID" value="SHI98970.1"/>
    <property type="molecule type" value="Genomic_DNA"/>
</dbReference>
<dbReference type="InterPro" id="IPR000209">
    <property type="entry name" value="Peptidase_S8/S53_dom"/>
</dbReference>
<dbReference type="InterPro" id="IPR023827">
    <property type="entry name" value="Peptidase_S8_Asp-AS"/>
</dbReference>
<feature type="active site" description="Charge relay system" evidence="5">
    <location>
        <position position="117"/>
    </location>
</feature>
<evidence type="ECO:0000313" key="8">
    <source>
        <dbReference type="Proteomes" id="UP000184080"/>
    </source>
</evidence>
<accession>A0A1M6FMR8</accession>
<dbReference type="OrthoDB" id="9798386at2"/>
<evidence type="ECO:0000256" key="5">
    <source>
        <dbReference type="PROSITE-ProRule" id="PRU01240"/>
    </source>
</evidence>
<dbReference type="GO" id="GO:0006508">
    <property type="term" value="P:proteolysis"/>
    <property type="evidence" value="ECO:0007669"/>
    <property type="project" value="UniProtKB-KW"/>
</dbReference>
<evidence type="ECO:0000256" key="3">
    <source>
        <dbReference type="ARBA" id="ARBA00022801"/>
    </source>
</evidence>
<dbReference type="PRINTS" id="PR00723">
    <property type="entry name" value="SUBTILISIN"/>
</dbReference>
<dbReference type="InterPro" id="IPR036852">
    <property type="entry name" value="Peptidase_S8/S53_dom_sf"/>
</dbReference>
<dbReference type="PROSITE" id="PS51892">
    <property type="entry name" value="SUBTILASE"/>
    <property type="match status" value="1"/>
</dbReference>
<dbReference type="Gene3D" id="3.40.50.200">
    <property type="entry name" value="Peptidase S8/S53 domain"/>
    <property type="match status" value="1"/>
</dbReference>
<dbReference type="InterPro" id="IPR050131">
    <property type="entry name" value="Peptidase_S8_subtilisin-like"/>
</dbReference>
<dbReference type="InterPro" id="IPR015500">
    <property type="entry name" value="Peptidase_S8_subtilisin-rel"/>
</dbReference>
<dbReference type="Proteomes" id="UP000184080">
    <property type="component" value="Unassembled WGS sequence"/>
</dbReference>
<evidence type="ECO:0000313" key="7">
    <source>
        <dbReference type="EMBL" id="SHI98970.1"/>
    </source>
</evidence>
<dbReference type="GO" id="GO:0004252">
    <property type="term" value="F:serine-type endopeptidase activity"/>
    <property type="evidence" value="ECO:0007669"/>
    <property type="project" value="UniProtKB-UniRule"/>
</dbReference>
<dbReference type="Pfam" id="PF00082">
    <property type="entry name" value="Peptidase_S8"/>
    <property type="match status" value="1"/>
</dbReference>
<keyword evidence="4 5" id="KW-0720">Serine protease</keyword>
<dbReference type="PANTHER" id="PTHR43806:SF65">
    <property type="entry name" value="SERINE PROTEASE APRX"/>
    <property type="match status" value="1"/>
</dbReference>
<dbReference type="STRING" id="1121298.SAMN05444401_2005"/>
<evidence type="ECO:0000256" key="1">
    <source>
        <dbReference type="ARBA" id="ARBA00011073"/>
    </source>
</evidence>
<keyword evidence="2 5" id="KW-0645">Protease</keyword>
<dbReference type="RefSeq" id="WP_073006040.1">
    <property type="nucleotide sequence ID" value="NZ_FQZO01000002.1"/>
</dbReference>
<dbReference type="InterPro" id="IPR022398">
    <property type="entry name" value="Peptidase_S8_His-AS"/>
</dbReference>
<evidence type="ECO:0000256" key="2">
    <source>
        <dbReference type="ARBA" id="ARBA00022670"/>
    </source>
</evidence>
<proteinExistence type="inferred from homology"/>
<gene>
    <name evidence="7" type="ORF">SAMN05444401_2005</name>
</gene>
<reference evidence="7 8" key="1">
    <citation type="submission" date="2016-11" db="EMBL/GenBank/DDBJ databases">
        <authorList>
            <person name="Jaros S."/>
            <person name="Januszkiewicz K."/>
            <person name="Wedrychowicz H."/>
        </authorList>
    </citation>
    <scope>NUCLEOTIDE SEQUENCE [LARGE SCALE GENOMIC DNA]</scope>
    <source>
        <strain evidence="7 8">DSM 21864</strain>
    </source>
</reference>
<evidence type="ECO:0000259" key="6">
    <source>
        <dbReference type="Pfam" id="PF00082"/>
    </source>
</evidence>
<dbReference type="PROSITE" id="PS00137">
    <property type="entry name" value="SUBTILASE_HIS"/>
    <property type="match status" value="1"/>
</dbReference>
<protein>
    <submittedName>
        <fullName evidence="7">Subtilase family protein</fullName>
    </submittedName>
</protein>
<organism evidence="7 8">
    <name type="scientific">Clostridium amylolyticum</name>
    <dbReference type="NCBI Taxonomy" id="1121298"/>
    <lineage>
        <taxon>Bacteria</taxon>
        <taxon>Bacillati</taxon>
        <taxon>Bacillota</taxon>
        <taxon>Clostridia</taxon>
        <taxon>Eubacteriales</taxon>
        <taxon>Clostridiaceae</taxon>
        <taxon>Clostridium</taxon>
    </lineage>
</organism>
<name>A0A1M6FMR8_9CLOT</name>
<feature type="domain" description="Peptidase S8/S53" evidence="6">
    <location>
        <begin position="108"/>
        <end position="375"/>
    </location>
</feature>
<keyword evidence="8" id="KW-1185">Reference proteome</keyword>
<dbReference type="SUPFAM" id="SSF52743">
    <property type="entry name" value="Subtilisin-like"/>
    <property type="match status" value="1"/>
</dbReference>
<evidence type="ECO:0000256" key="4">
    <source>
        <dbReference type="ARBA" id="ARBA00022825"/>
    </source>
</evidence>
<sequence>MLWLKNKLDNNLRHALKNNYYKKYRVLIYCRNLKNNIEKKIVSYKGTIIHSLTFCNVICAYVTPRAIDHLIEFPEVQWITKDSYCFICGSSVEASNNVRFSQKMKLTGKGIGIALIDTGVYPHHDLINPYNRIKTFFDIINGYKFPYDDNGHGTFISGVLCGNGGLSKGIYKGMAEGAYLHCFKAFNSNGKGFVSDVLFAMESVINVAKDHNIRIMCLPLELYNNDFFIIDCFSKLFDMAISNNIIPIVPSGSNGNVEGSMEGISCLSNCITVGGMDTTNKIKGYEFSSCGPFQRNTKPDVAAACVDVCSLNTNKKYISERNSMKIYPPSLEDPYCTYSGTSIAAAYVSSLCALILENDPSLSFKDVKALLKVSCTLLDLPKWQQGEGVIEVSKLIK</sequence>
<keyword evidence="3 5" id="KW-0378">Hydrolase</keyword>